<dbReference type="GO" id="GO:0046819">
    <property type="term" value="P:protein secretion by the type V secretion system"/>
    <property type="evidence" value="ECO:0007669"/>
    <property type="project" value="TreeGrafter"/>
</dbReference>
<reference evidence="3" key="1">
    <citation type="journal article" date="2014" name="Int. J. Syst. Evol. Microbiol.">
        <title>Complete genome sequence of Corynebacterium casei LMG S-19264T (=DSM 44701T), isolated from a smear-ripened cheese.</title>
        <authorList>
            <consortium name="US DOE Joint Genome Institute (JGI-PGF)"/>
            <person name="Walter F."/>
            <person name="Albersmeier A."/>
            <person name="Kalinowski J."/>
            <person name="Ruckert C."/>
        </authorList>
    </citation>
    <scope>NUCLEOTIDE SEQUENCE</scope>
    <source>
        <strain evidence="3">KCTC 12988</strain>
    </source>
</reference>
<reference evidence="3" key="2">
    <citation type="submission" date="2020-09" db="EMBL/GenBank/DDBJ databases">
        <authorList>
            <person name="Sun Q."/>
            <person name="Kim S."/>
        </authorList>
    </citation>
    <scope>NUCLEOTIDE SEQUENCE</scope>
    <source>
        <strain evidence="3">KCTC 12988</strain>
    </source>
</reference>
<dbReference type="GO" id="GO:0098046">
    <property type="term" value="C:type V protein secretion system complex"/>
    <property type="evidence" value="ECO:0007669"/>
    <property type="project" value="TreeGrafter"/>
</dbReference>
<dbReference type="GO" id="GO:0008320">
    <property type="term" value="F:protein transmembrane transporter activity"/>
    <property type="evidence" value="ECO:0007669"/>
    <property type="project" value="TreeGrafter"/>
</dbReference>
<dbReference type="Gene3D" id="2.40.160.50">
    <property type="entry name" value="membrane protein fhac: a member of the omp85/tpsb transporter family"/>
    <property type="match status" value="1"/>
</dbReference>
<organism evidence="3 4">
    <name type="scientific">Roseibacillus persicicus</name>
    <dbReference type="NCBI Taxonomy" id="454148"/>
    <lineage>
        <taxon>Bacteria</taxon>
        <taxon>Pseudomonadati</taxon>
        <taxon>Verrucomicrobiota</taxon>
        <taxon>Verrucomicrobiia</taxon>
        <taxon>Verrucomicrobiales</taxon>
        <taxon>Verrucomicrobiaceae</taxon>
        <taxon>Roseibacillus</taxon>
    </lineage>
</organism>
<dbReference type="Pfam" id="PF03865">
    <property type="entry name" value="ShlB"/>
    <property type="match status" value="2"/>
</dbReference>
<dbReference type="AlphaFoldDB" id="A0A918TEB0"/>
<evidence type="ECO:0000259" key="2">
    <source>
        <dbReference type="Pfam" id="PF03865"/>
    </source>
</evidence>
<feature type="domain" description="Haemolysin activator HlyB C-terminal" evidence="2">
    <location>
        <begin position="231"/>
        <end position="347"/>
    </location>
</feature>
<comment type="caution">
    <text evidence="3">The sequence shown here is derived from an EMBL/GenBank/DDBJ whole genome shotgun (WGS) entry which is preliminary data.</text>
</comment>
<dbReference type="PANTHER" id="PTHR34597">
    <property type="entry name" value="SLR1661 PROTEIN"/>
    <property type="match status" value="1"/>
</dbReference>
<dbReference type="InterPro" id="IPR005565">
    <property type="entry name" value="Hemolysn_activator_HlyB_C"/>
</dbReference>
<dbReference type="PANTHER" id="PTHR34597:SF3">
    <property type="entry name" value="OUTER MEMBRANE TRANSPORTER CDIB"/>
    <property type="match status" value="1"/>
</dbReference>
<name>A0A918TEB0_9BACT</name>
<accession>A0A918TEB0</accession>
<sequence>MPDSAWEVALFRRDIWRDYAFIIFVKFAPFLLLGLSGAAWTYGQEEFLPTIENSTPSGALPFGGNQPVAGDDREVLVPAVSTLVLSTSDVTTLFDAGVVRFSGVTVANGAELAFELRSFLNRPLTEQSLLTLTEIIVSHYEENDQPVVEVWVPPQDERYPGQLVVRVVEGRVGQVQLRETVHFNNARLSSALQLQSGQLLRASDLTETTAWLSRNPFRKAELFAAAGSREGEADLVFAIEEQRPWRAYAAYENTGTKATGESRFLLGGVLGNAFEQDHILAYQATLGADPGQFQAHGLSWEIPIHHRHEFLRFSASWASVHADSSTDLGPADIEGTSWQTSLQYGRQILLDGWQGEVFGGVDFKRSDTFLTFGDFVGLTSDAPVEVVQFKLGGLLRKSADRAAGWNHQYRAELVASPGGLSGRNHDDDFAAYRSDADPSYFYLRANGKWSRGWRDCTVLLRAEAQLASGALLPSEQLGLGGMRTIRGYRERDYLADSGWWGSIEVRGPAWSTDLLEKELSAQALGFLDHGFTWRDDEDSDQLLSFGVGLRAQWGAATVSADFGIPLTEDADPRAHLGLTYLW</sequence>
<dbReference type="InterPro" id="IPR051544">
    <property type="entry name" value="TPS_OM_transporter"/>
</dbReference>
<keyword evidence="4" id="KW-1185">Reference proteome</keyword>
<proteinExistence type="predicted"/>
<feature type="domain" description="Haemolysin activator HlyB C-terminal" evidence="2">
    <location>
        <begin position="439"/>
        <end position="550"/>
    </location>
</feature>
<evidence type="ECO:0000313" key="3">
    <source>
        <dbReference type="EMBL" id="GHC45007.1"/>
    </source>
</evidence>
<keyword evidence="1" id="KW-0472">Membrane</keyword>
<evidence type="ECO:0000313" key="4">
    <source>
        <dbReference type="Proteomes" id="UP000644507"/>
    </source>
</evidence>
<keyword evidence="1" id="KW-1133">Transmembrane helix</keyword>
<dbReference type="Proteomes" id="UP000644507">
    <property type="component" value="Unassembled WGS sequence"/>
</dbReference>
<dbReference type="RefSeq" id="WP_189567536.1">
    <property type="nucleotide sequence ID" value="NZ_BMXI01000002.1"/>
</dbReference>
<keyword evidence="1" id="KW-0812">Transmembrane</keyword>
<gene>
    <name evidence="3" type="ORF">GCM10007100_07930</name>
</gene>
<evidence type="ECO:0000256" key="1">
    <source>
        <dbReference type="SAM" id="Phobius"/>
    </source>
</evidence>
<dbReference type="EMBL" id="BMXI01000002">
    <property type="protein sequence ID" value="GHC45007.1"/>
    <property type="molecule type" value="Genomic_DNA"/>
</dbReference>
<feature type="transmembrane region" description="Helical" evidence="1">
    <location>
        <begin position="21"/>
        <end position="42"/>
    </location>
</feature>
<protein>
    <recommendedName>
        <fullName evidence="2">Haemolysin activator HlyB C-terminal domain-containing protein</fullName>
    </recommendedName>
</protein>
<dbReference type="Gene3D" id="3.10.20.310">
    <property type="entry name" value="membrane protein fhac"/>
    <property type="match status" value="1"/>
</dbReference>